<evidence type="ECO:0008006" key="4">
    <source>
        <dbReference type="Google" id="ProtNLM"/>
    </source>
</evidence>
<organism evidence="2 3">
    <name type="scientific">Leptidea sinapis</name>
    <dbReference type="NCBI Taxonomy" id="189913"/>
    <lineage>
        <taxon>Eukaryota</taxon>
        <taxon>Metazoa</taxon>
        <taxon>Ecdysozoa</taxon>
        <taxon>Arthropoda</taxon>
        <taxon>Hexapoda</taxon>
        <taxon>Insecta</taxon>
        <taxon>Pterygota</taxon>
        <taxon>Neoptera</taxon>
        <taxon>Endopterygota</taxon>
        <taxon>Lepidoptera</taxon>
        <taxon>Glossata</taxon>
        <taxon>Ditrysia</taxon>
        <taxon>Papilionoidea</taxon>
        <taxon>Pieridae</taxon>
        <taxon>Dismorphiinae</taxon>
        <taxon>Leptidea</taxon>
    </lineage>
</organism>
<dbReference type="InterPro" id="IPR053741">
    <property type="entry name" value="Ser_Fungal_Prot_Inhib_sf"/>
</dbReference>
<feature type="chain" id="PRO_5022852321" description="Fungal protease inhibitor-1" evidence="1">
    <location>
        <begin position="22"/>
        <end position="107"/>
    </location>
</feature>
<dbReference type="Proteomes" id="UP000324832">
    <property type="component" value="Unassembled WGS sequence"/>
</dbReference>
<sequence length="107" mass="11225">MRMKITLLLVVLACVLSVVYGDLVCGLNYCKSNPCTTKIASSSCKSPSQYRANHAGKCACCPACVTLLSEGAACKTYSKELGETPSAICKEPLKCLTGVCTKVAPRG</sequence>
<keyword evidence="1" id="KW-0732">Signal</keyword>
<dbReference type="Gene3D" id="2.10.80.20">
    <property type="match status" value="1"/>
</dbReference>
<dbReference type="EMBL" id="FZQP02001992">
    <property type="protein sequence ID" value="VVC94394.1"/>
    <property type="molecule type" value="Genomic_DNA"/>
</dbReference>
<evidence type="ECO:0000313" key="3">
    <source>
        <dbReference type="Proteomes" id="UP000324832"/>
    </source>
</evidence>
<accession>A0A5E4Q9I4</accession>
<name>A0A5E4Q9I4_9NEOP</name>
<evidence type="ECO:0000313" key="2">
    <source>
        <dbReference type="EMBL" id="VVC94394.1"/>
    </source>
</evidence>
<dbReference type="InterPro" id="IPR021066">
    <property type="entry name" value="FPI1"/>
</dbReference>
<dbReference type="Pfam" id="PF12190">
    <property type="entry name" value="amfpi-1"/>
    <property type="match status" value="1"/>
</dbReference>
<keyword evidence="3" id="KW-1185">Reference proteome</keyword>
<gene>
    <name evidence="2" type="ORF">LSINAPIS_LOCUS6362</name>
</gene>
<proteinExistence type="predicted"/>
<dbReference type="GO" id="GO:0030414">
    <property type="term" value="F:peptidase inhibitor activity"/>
    <property type="evidence" value="ECO:0007669"/>
    <property type="project" value="InterPro"/>
</dbReference>
<feature type="signal peptide" evidence="1">
    <location>
        <begin position="1"/>
        <end position="21"/>
    </location>
</feature>
<reference evidence="2 3" key="1">
    <citation type="submission" date="2017-07" db="EMBL/GenBank/DDBJ databases">
        <authorList>
            <person name="Talla V."/>
            <person name="Backstrom N."/>
        </authorList>
    </citation>
    <scope>NUCLEOTIDE SEQUENCE [LARGE SCALE GENOMIC DNA]</scope>
</reference>
<dbReference type="AlphaFoldDB" id="A0A5E4Q9I4"/>
<protein>
    <recommendedName>
        <fullName evidence="4">Fungal protease inhibitor-1</fullName>
    </recommendedName>
</protein>
<evidence type="ECO:0000256" key="1">
    <source>
        <dbReference type="SAM" id="SignalP"/>
    </source>
</evidence>